<evidence type="ECO:0000313" key="3">
    <source>
        <dbReference type="EMBL" id="RZS70709.1"/>
    </source>
</evidence>
<dbReference type="Proteomes" id="UP000293874">
    <property type="component" value="Unassembled WGS sequence"/>
</dbReference>
<dbReference type="GO" id="GO:0006644">
    <property type="term" value="P:phospholipid metabolic process"/>
    <property type="evidence" value="ECO:0007669"/>
    <property type="project" value="TreeGrafter"/>
</dbReference>
<dbReference type="AlphaFoldDB" id="A0A4Q7MS69"/>
<dbReference type="Gene3D" id="3.20.20.190">
    <property type="entry name" value="Phosphatidylinositol (PI) phosphodiesterase"/>
    <property type="match status" value="1"/>
</dbReference>
<dbReference type="OrthoDB" id="384721at2"/>
<dbReference type="GO" id="GO:0006580">
    <property type="term" value="P:ethanolamine metabolic process"/>
    <property type="evidence" value="ECO:0007669"/>
    <property type="project" value="TreeGrafter"/>
</dbReference>
<comment type="caution">
    <text evidence="3">The sequence shown here is derived from an EMBL/GenBank/DDBJ whole genome shotgun (WGS) entry which is preliminary data.</text>
</comment>
<sequence length="285" mass="31635">MRKILSSFSFFILLAVAAVAQQPTARFREIQESFRNTNNSIVMIAAHRGAHLEDPENSLAAFRKSIEMGIDIIELDVRCTKDGVLICMHDKTVDRTTNGKGNVKDLTFGEIRKLKLKHNNQLTEEIVPTLEEALSLTKGKIMVDLDIKSAGCIDAIMDMVNKTNTADQCLFFVGEAEHAKMIKAKNPAFITLLRTNSAQEVTDAFKVVKSEAIHIDDSHNNKEVIKGIKANGARVWHNALGDVDNAVKAGNTAAFERALNTGANIIQTDYPALLKQFLTEKKMYY</sequence>
<dbReference type="EMBL" id="SGXA01000002">
    <property type="protein sequence ID" value="RZS70709.1"/>
    <property type="molecule type" value="Genomic_DNA"/>
</dbReference>
<dbReference type="GO" id="GO:0008889">
    <property type="term" value="F:glycerophosphodiester phosphodiesterase activity"/>
    <property type="evidence" value="ECO:0007669"/>
    <property type="project" value="TreeGrafter"/>
</dbReference>
<dbReference type="Pfam" id="PF03009">
    <property type="entry name" value="GDPD"/>
    <property type="match status" value="1"/>
</dbReference>
<dbReference type="PANTHER" id="PTHR46320">
    <property type="entry name" value="GLYCEROPHOSPHODIESTER PHOSPHODIESTERASE 1"/>
    <property type="match status" value="1"/>
</dbReference>
<dbReference type="PANTHER" id="PTHR46320:SF1">
    <property type="entry name" value="GLYCEROPHOSPHODIESTER PHOSPHODIESTERASE 1"/>
    <property type="match status" value="1"/>
</dbReference>
<dbReference type="GO" id="GO:0070291">
    <property type="term" value="P:N-acylethanolamine metabolic process"/>
    <property type="evidence" value="ECO:0007669"/>
    <property type="project" value="TreeGrafter"/>
</dbReference>
<accession>A0A4Q7MS69</accession>
<reference evidence="3 4" key="1">
    <citation type="submission" date="2019-02" db="EMBL/GenBank/DDBJ databases">
        <title>Genomic Encyclopedia of Type Strains, Phase IV (KMG-IV): sequencing the most valuable type-strain genomes for metagenomic binning, comparative biology and taxonomic classification.</title>
        <authorList>
            <person name="Goeker M."/>
        </authorList>
    </citation>
    <scope>NUCLEOTIDE SEQUENCE [LARGE SCALE GENOMIC DNA]</scope>
    <source>
        <strain evidence="3 4">DSM 18116</strain>
    </source>
</reference>
<evidence type="ECO:0000259" key="2">
    <source>
        <dbReference type="PROSITE" id="PS51704"/>
    </source>
</evidence>
<evidence type="ECO:0000313" key="4">
    <source>
        <dbReference type="Proteomes" id="UP000293874"/>
    </source>
</evidence>
<name>A0A4Q7MS69_9BACT</name>
<dbReference type="InterPro" id="IPR017946">
    <property type="entry name" value="PLC-like_Pdiesterase_TIM-brl"/>
</dbReference>
<evidence type="ECO:0000256" key="1">
    <source>
        <dbReference type="SAM" id="SignalP"/>
    </source>
</evidence>
<proteinExistence type="predicted"/>
<dbReference type="GO" id="GO:0005886">
    <property type="term" value="C:plasma membrane"/>
    <property type="evidence" value="ECO:0007669"/>
    <property type="project" value="TreeGrafter"/>
</dbReference>
<dbReference type="CDD" id="cd08566">
    <property type="entry name" value="GDPD_AtGDE_like"/>
    <property type="match status" value="1"/>
</dbReference>
<feature type="chain" id="PRO_5020242324" evidence="1">
    <location>
        <begin position="21"/>
        <end position="285"/>
    </location>
</feature>
<organism evidence="3 4">
    <name type="scientific">Pseudobacter ginsenosidimutans</name>
    <dbReference type="NCBI Taxonomy" id="661488"/>
    <lineage>
        <taxon>Bacteria</taxon>
        <taxon>Pseudomonadati</taxon>
        <taxon>Bacteroidota</taxon>
        <taxon>Chitinophagia</taxon>
        <taxon>Chitinophagales</taxon>
        <taxon>Chitinophagaceae</taxon>
        <taxon>Pseudobacter</taxon>
    </lineage>
</organism>
<keyword evidence="4" id="KW-1185">Reference proteome</keyword>
<keyword evidence="1" id="KW-0732">Signal</keyword>
<protein>
    <submittedName>
        <fullName evidence="3">Glycerophosphoryl diester phosphodiesterase</fullName>
    </submittedName>
</protein>
<dbReference type="SUPFAM" id="SSF51695">
    <property type="entry name" value="PLC-like phosphodiesterases"/>
    <property type="match status" value="1"/>
</dbReference>
<dbReference type="RefSeq" id="WP_130541180.1">
    <property type="nucleotide sequence ID" value="NZ_CP042431.1"/>
</dbReference>
<gene>
    <name evidence="3" type="ORF">EV199_2602</name>
</gene>
<dbReference type="InterPro" id="IPR030395">
    <property type="entry name" value="GP_PDE_dom"/>
</dbReference>
<feature type="domain" description="GP-PDE" evidence="2">
    <location>
        <begin position="42"/>
        <end position="278"/>
    </location>
</feature>
<dbReference type="PROSITE" id="PS51704">
    <property type="entry name" value="GP_PDE"/>
    <property type="match status" value="1"/>
</dbReference>
<feature type="signal peptide" evidence="1">
    <location>
        <begin position="1"/>
        <end position="20"/>
    </location>
</feature>